<dbReference type="PROSITE" id="PS52016">
    <property type="entry name" value="TONB_DEPENDENT_REC_3"/>
    <property type="match status" value="1"/>
</dbReference>
<dbReference type="SUPFAM" id="SSF56935">
    <property type="entry name" value="Porins"/>
    <property type="match status" value="1"/>
</dbReference>
<keyword evidence="14" id="KW-1185">Reference proteome</keyword>
<comment type="subcellular location">
    <subcellularLocation>
        <location evidence="1 8">Cell outer membrane</location>
        <topology evidence="1 8">Multi-pass membrane protein</topology>
    </subcellularLocation>
</comment>
<keyword evidence="6 8" id="KW-0472">Membrane</keyword>
<feature type="signal peptide" evidence="10">
    <location>
        <begin position="1"/>
        <end position="30"/>
    </location>
</feature>
<dbReference type="NCBIfam" id="TIGR04056">
    <property type="entry name" value="OMP_RagA_SusC"/>
    <property type="match status" value="1"/>
</dbReference>
<evidence type="ECO:0000256" key="7">
    <source>
        <dbReference type="ARBA" id="ARBA00023237"/>
    </source>
</evidence>
<evidence type="ECO:0000256" key="6">
    <source>
        <dbReference type="ARBA" id="ARBA00023136"/>
    </source>
</evidence>
<dbReference type="NCBIfam" id="TIGR04057">
    <property type="entry name" value="SusC_RagA_signa"/>
    <property type="match status" value="1"/>
</dbReference>
<dbReference type="Gene3D" id="2.170.130.10">
    <property type="entry name" value="TonB-dependent receptor, plug domain"/>
    <property type="match status" value="1"/>
</dbReference>
<dbReference type="InterPro" id="IPR000531">
    <property type="entry name" value="Beta-barrel_TonB"/>
</dbReference>
<keyword evidence="10" id="KW-0732">Signal</keyword>
<feature type="chain" id="PRO_5046714318" evidence="10">
    <location>
        <begin position="31"/>
        <end position="1008"/>
    </location>
</feature>
<evidence type="ECO:0000256" key="3">
    <source>
        <dbReference type="ARBA" id="ARBA00022452"/>
    </source>
</evidence>
<keyword evidence="5 9" id="KW-0798">TonB box</keyword>
<dbReference type="Gene3D" id="2.40.170.20">
    <property type="entry name" value="TonB-dependent receptor, beta-barrel domain"/>
    <property type="match status" value="1"/>
</dbReference>
<dbReference type="Pfam" id="PF00593">
    <property type="entry name" value="TonB_dep_Rec_b-barrel"/>
    <property type="match status" value="1"/>
</dbReference>
<dbReference type="Proteomes" id="UP001596287">
    <property type="component" value="Unassembled WGS sequence"/>
</dbReference>
<evidence type="ECO:0000313" key="13">
    <source>
        <dbReference type="EMBL" id="MFC6095465.1"/>
    </source>
</evidence>
<dbReference type="InterPro" id="IPR012910">
    <property type="entry name" value="Plug_dom"/>
</dbReference>
<dbReference type="Pfam" id="PF13715">
    <property type="entry name" value="CarbopepD_reg_2"/>
    <property type="match status" value="1"/>
</dbReference>
<feature type="domain" description="TonB-dependent receptor plug" evidence="12">
    <location>
        <begin position="134"/>
        <end position="258"/>
    </location>
</feature>
<dbReference type="EMBL" id="JBHSQB010000003">
    <property type="protein sequence ID" value="MFC6095465.1"/>
    <property type="molecule type" value="Genomic_DNA"/>
</dbReference>
<keyword evidence="7 8" id="KW-0998">Cell outer membrane</keyword>
<evidence type="ECO:0000256" key="10">
    <source>
        <dbReference type="SAM" id="SignalP"/>
    </source>
</evidence>
<reference evidence="14" key="1">
    <citation type="journal article" date="2019" name="Int. J. Syst. Evol. Microbiol.">
        <title>The Global Catalogue of Microorganisms (GCM) 10K type strain sequencing project: providing services to taxonomists for standard genome sequencing and annotation.</title>
        <authorList>
            <consortium name="The Broad Institute Genomics Platform"/>
            <consortium name="The Broad Institute Genome Sequencing Center for Infectious Disease"/>
            <person name="Wu L."/>
            <person name="Ma J."/>
        </authorList>
    </citation>
    <scope>NUCLEOTIDE SEQUENCE [LARGE SCALE GENOMIC DNA]</scope>
    <source>
        <strain evidence="14">CCUG 49679</strain>
    </source>
</reference>
<evidence type="ECO:0000256" key="8">
    <source>
        <dbReference type="PROSITE-ProRule" id="PRU01360"/>
    </source>
</evidence>
<dbReference type="InterPro" id="IPR037066">
    <property type="entry name" value="Plug_dom_sf"/>
</dbReference>
<dbReference type="InterPro" id="IPR039426">
    <property type="entry name" value="TonB-dep_rcpt-like"/>
</dbReference>
<evidence type="ECO:0000256" key="4">
    <source>
        <dbReference type="ARBA" id="ARBA00022692"/>
    </source>
</evidence>
<comment type="similarity">
    <text evidence="8 9">Belongs to the TonB-dependent receptor family.</text>
</comment>
<evidence type="ECO:0000256" key="1">
    <source>
        <dbReference type="ARBA" id="ARBA00004571"/>
    </source>
</evidence>
<name>A0ABW1PKD6_9FLAO</name>
<evidence type="ECO:0000313" key="14">
    <source>
        <dbReference type="Proteomes" id="UP001596287"/>
    </source>
</evidence>
<organism evidence="13 14">
    <name type="scientific">Flavobacterium qiangtangense</name>
    <dbReference type="NCBI Taxonomy" id="1442595"/>
    <lineage>
        <taxon>Bacteria</taxon>
        <taxon>Pseudomonadati</taxon>
        <taxon>Bacteroidota</taxon>
        <taxon>Flavobacteriia</taxon>
        <taxon>Flavobacteriales</taxon>
        <taxon>Flavobacteriaceae</taxon>
        <taxon>Flavobacterium</taxon>
    </lineage>
</organism>
<sequence>MKTISFLKGRNAFWCLIFLIAPLLHPPAHAGTKAHASYIQQSKTITGTVSDVSGTLPGVTVSVKGKATATMTGSDGTYQIEANETDTLVFSYLGYAIQEIPIANQSTIDAVLQADSRQLQEITINAGYYTVKDKERTGSIASISAKDIATQPTANALAAMQGRMAGVSITQTTGTAGGGFTVQIRGTNSLRSDGNAPLYIIDGVPYSSESIGTGPSNTIHPTVTSPLNNINPGDIESLEVLKDADATAIYGSRGANGVVLVTTKKGKLGKTSFSASISQGAGGVTRFMKLMDTRQYLAMRAEAFANDGITEYPSFAYDINGTWDPNRYTDWQEELLGGTASFTSSNLSLSGGSEQTQFLISGNFSRETTVFPGDFEYKKRSLRASINHASKDQKFAMSFTAGYTLQDNGQPSQDLTAAAWSTPPNAPSLYTETGALNWENGTFSNPIAVLNGRSLAHTDDLVSNMVLSYRLPMGLEAKANLGYTSLEHRESSTTPHTIYDPSYGFGPEFSSIYASRSSRQSWIVEPQLQWKKELGKARLELLAGSTFQKQDGAQLAQLGSGFPSNSLIYSMASASFSKVMLDDASEYRYQAFFGRANLNWDGRFLLNLTGRRDGSSRFGPGRQFANFGAVGAAWIFTGERWMQDNGIFSFGKLRASYGTSGNDQIGNYQYLNTYSVTGTNYGGITSLQPTRLFNPNFGWEENKKLEVALETGFLSDRIYLTWAWYRNRSSSQLVGIPLPATTGFPSLQANLDATVENSGVELTLRSSIVQTESFSWTADINFSASRNRLLSFPGLEGSSYANRYVIGQPLNIVKVFHYTGLDPETGTYTFEDTNGDGVISSPDDRQTVKDLNPKYYGGLRNQLRYRSFQLDFLFQFVKQENYNSIAAFGQPGTMINQPSEVAEHWTQSGDAGPYQAYTSGANPAALLPFSRYIASDAAISDASFIRLKNISLAWDLPKSWTGGAAIKLSIQAQNLLTFTSYRGADPEFTALGFTPPLRIVTAGLNLTL</sequence>
<dbReference type="SUPFAM" id="SSF49464">
    <property type="entry name" value="Carboxypeptidase regulatory domain-like"/>
    <property type="match status" value="1"/>
</dbReference>
<evidence type="ECO:0000259" key="11">
    <source>
        <dbReference type="Pfam" id="PF00593"/>
    </source>
</evidence>
<dbReference type="Gene3D" id="2.60.40.1120">
    <property type="entry name" value="Carboxypeptidase-like, regulatory domain"/>
    <property type="match status" value="1"/>
</dbReference>
<proteinExistence type="inferred from homology"/>
<dbReference type="InterPro" id="IPR008969">
    <property type="entry name" value="CarboxyPept-like_regulatory"/>
</dbReference>
<gene>
    <name evidence="13" type="ORF">ACFPVY_02315</name>
</gene>
<dbReference type="InterPro" id="IPR023997">
    <property type="entry name" value="TonB-dep_OMP_SusC/RagA_CS"/>
</dbReference>
<dbReference type="Pfam" id="PF07715">
    <property type="entry name" value="Plug"/>
    <property type="match status" value="1"/>
</dbReference>
<evidence type="ECO:0000259" key="12">
    <source>
        <dbReference type="Pfam" id="PF07715"/>
    </source>
</evidence>
<dbReference type="InterPro" id="IPR023996">
    <property type="entry name" value="TonB-dep_OMP_SusC/RagA"/>
</dbReference>
<feature type="domain" description="TonB-dependent receptor-like beta-barrel" evidence="11">
    <location>
        <begin position="405"/>
        <end position="975"/>
    </location>
</feature>
<evidence type="ECO:0000256" key="9">
    <source>
        <dbReference type="RuleBase" id="RU003357"/>
    </source>
</evidence>
<evidence type="ECO:0000256" key="5">
    <source>
        <dbReference type="ARBA" id="ARBA00023077"/>
    </source>
</evidence>
<dbReference type="RefSeq" id="WP_379790089.1">
    <property type="nucleotide sequence ID" value="NZ_JBHSQB010000003.1"/>
</dbReference>
<protein>
    <submittedName>
        <fullName evidence="13">SusC/RagA family TonB-linked outer membrane protein</fullName>
    </submittedName>
</protein>
<comment type="caution">
    <text evidence="13">The sequence shown here is derived from an EMBL/GenBank/DDBJ whole genome shotgun (WGS) entry which is preliminary data.</text>
</comment>
<accession>A0ABW1PKD6</accession>
<keyword evidence="3 8" id="KW-1134">Transmembrane beta strand</keyword>
<dbReference type="InterPro" id="IPR036942">
    <property type="entry name" value="Beta-barrel_TonB_sf"/>
</dbReference>
<keyword evidence="2 8" id="KW-0813">Transport</keyword>
<keyword evidence="4 8" id="KW-0812">Transmembrane</keyword>
<evidence type="ECO:0000256" key="2">
    <source>
        <dbReference type="ARBA" id="ARBA00022448"/>
    </source>
</evidence>